<name>A0ABX9MCI7_9BACT</name>
<dbReference type="Proteomes" id="UP000265724">
    <property type="component" value="Unassembled WGS sequence"/>
</dbReference>
<keyword evidence="2" id="KW-1185">Reference proteome</keyword>
<gene>
    <name evidence="1" type="ORF">SMC2_06960</name>
</gene>
<evidence type="ECO:0000313" key="2">
    <source>
        <dbReference type="Proteomes" id="UP000265724"/>
    </source>
</evidence>
<comment type="caution">
    <text evidence="1">The sequence shown here is derived from an EMBL/GenBank/DDBJ whole genome shotgun (WGS) entry which is preliminary data.</text>
</comment>
<dbReference type="EMBL" id="QXIX01000055">
    <property type="protein sequence ID" value="RIE12335.1"/>
    <property type="molecule type" value="Genomic_DNA"/>
</dbReference>
<accession>A0ABX9MCI7</accession>
<reference evidence="1 2" key="1">
    <citation type="submission" date="2018-09" db="EMBL/GenBank/DDBJ databases">
        <title>Discovery and Ecogenomic Context for Candidatus Cryosericales, a Global Caldiserica Order Active in Thawing Permafrost.</title>
        <authorList>
            <person name="Martinez M.A."/>
            <person name="Woodcroft B.J."/>
            <person name="Ignacio Espinoza J.C."/>
            <person name="Zayed A."/>
            <person name="Singleton C.M."/>
            <person name="Boyd J."/>
            <person name="Li Y.-F."/>
            <person name="Purvine S."/>
            <person name="Maughan H."/>
            <person name="Hodgkins S.B."/>
            <person name="Anderson D."/>
            <person name="Sederholm M."/>
            <person name="Temperton B."/>
            <person name="Saleska S.R."/>
            <person name="Tyson G.W."/>
            <person name="Rich V.I."/>
        </authorList>
    </citation>
    <scope>NUCLEOTIDE SEQUENCE [LARGE SCALE GENOMIC DNA]</scope>
    <source>
        <strain evidence="1 2">SMC2</strain>
    </source>
</reference>
<organism evidence="1 2">
    <name type="scientific">Candidatus Cryosericum hinesii</name>
    <dbReference type="NCBI Taxonomy" id="2290915"/>
    <lineage>
        <taxon>Bacteria</taxon>
        <taxon>Pseudomonadati</taxon>
        <taxon>Caldisericota/Cryosericota group</taxon>
        <taxon>Candidatus Cryosericota</taxon>
        <taxon>Candidatus Cryosericia</taxon>
        <taxon>Candidatus Cryosericales</taxon>
        <taxon>Candidatus Cryosericaceae</taxon>
        <taxon>Candidatus Cryosericum</taxon>
    </lineage>
</organism>
<protein>
    <submittedName>
        <fullName evidence="1">DUF2325 domain-containing protein</fullName>
    </submittedName>
</protein>
<sequence>MISGHYDERCDVPLHTFIRYTHMERGAGVMDEKEKAQLAQALKAQLAGGQRPGPVIPSVRPAIRPNLAPFALAACAANAHLHRHIDEALRLADPAWDVQTAGSMLVHHPALVTLPMEDAPYACRLVGVSLAAQHDQRARACLGEIMRDGWRRAWQMVSAGESISLERFRVMHPREQQQEPDAELVVLAWYAGICGVPVAETPLREALDHSLVKALHRLTLAAAEIDPASRSRYDAALRYDQLWWRAAGGDSGDRELATRLSAARDVLRQVAQVDQSASPGPGDVWQAAFLLAGTDAGLDDGTTVSMLAGLFALRQVPATQSPTAYGPTPSVGAPADGEELCRAHADLAVQLRETHRLSGELDRARDRLSAREAEISRLTGILSARGEPEPEVQYTVRSITERVLVAGGHETLSRNLQTWLPNSVCIATNGKEDLDPAVLSTTRLVVVLTSYISHSFSGKVINEAHKRDLPVVMLDWRSAKHILQEIDRALAAQQDLPAKQ</sequence>
<proteinExistence type="predicted"/>
<evidence type="ECO:0000313" key="1">
    <source>
        <dbReference type="EMBL" id="RIE12335.1"/>
    </source>
</evidence>